<gene>
    <name evidence="2" type="ORF">MELLADRAFT_77612</name>
</gene>
<dbReference type="InterPro" id="IPR041539">
    <property type="entry name" value="CxC5"/>
</dbReference>
<dbReference type="VEuPathDB" id="FungiDB:MELLADRAFT_77612"/>
<accession>F4RJQ4</accession>
<evidence type="ECO:0000259" key="1">
    <source>
        <dbReference type="Pfam" id="PF18718"/>
    </source>
</evidence>
<evidence type="ECO:0000313" key="2">
    <source>
        <dbReference type="EMBL" id="EGG07352.1"/>
    </source>
</evidence>
<dbReference type="KEGG" id="mlr:MELLADRAFT_77612"/>
<feature type="domain" description="CxC5 like cysteine cluster associated with KDZ" evidence="1">
    <location>
        <begin position="106"/>
        <end position="226"/>
    </location>
</feature>
<dbReference type="HOGENOM" id="CLU_004966_5_0_1"/>
<feature type="non-terminal residue" evidence="2">
    <location>
        <position position="235"/>
    </location>
</feature>
<protein>
    <recommendedName>
        <fullName evidence="1">CxC5 like cysteine cluster associated with KDZ domain-containing protein</fullName>
    </recommendedName>
</protein>
<dbReference type="RefSeq" id="XP_007409259.1">
    <property type="nucleotide sequence ID" value="XM_007409197.1"/>
</dbReference>
<sequence>MLLRDFTIQLISQSPHLSATLTVADFVRFASLAAEVEHRAGVSLRLTPTRIPVLPFLEEALSVQFPFDHLQDLWRMTFPFLHACRMDTTMTIRDLGLQHNFTTKLPERFLRAPLSHCVICSNNNSHALHVHTRLNGYLHDIDGVHPVQTVILSCSNPRCDTQYRPSYYTRNSSRYYYTKAMGRDDDYVQVNCHYYMTTRMAYMFHVLQMLGHVSHFNLVNWYNMVFVDEANTNLF</sequence>
<name>F4RJQ4_MELLP</name>
<dbReference type="AlphaFoldDB" id="F4RJQ4"/>
<dbReference type="InParanoid" id="F4RJQ4"/>
<reference evidence="3" key="1">
    <citation type="journal article" date="2011" name="Proc. Natl. Acad. Sci. U.S.A.">
        <title>Obligate biotrophy features unraveled by the genomic analysis of rust fungi.</title>
        <authorList>
            <person name="Duplessis S."/>
            <person name="Cuomo C.A."/>
            <person name="Lin Y.-C."/>
            <person name="Aerts A."/>
            <person name="Tisserant E."/>
            <person name="Veneault-Fourrey C."/>
            <person name="Joly D.L."/>
            <person name="Hacquard S."/>
            <person name="Amselem J."/>
            <person name="Cantarel B.L."/>
            <person name="Chiu R."/>
            <person name="Coutinho P.M."/>
            <person name="Feau N."/>
            <person name="Field M."/>
            <person name="Frey P."/>
            <person name="Gelhaye E."/>
            <person name="Goldberg J."/>
            <person name="Grabherr M.G."/>
            <person name="Kodira C.D."/>
            <person name="Kohler A."/>
            <person name="Kuees U."/>
            <person name="Lindquist E.A."/>
            <person name="Lucas S.M."/>
            <person name="Mago R."/>
            <person name="Mauceli E."/>
            <person name="Morin E."/>
            <person name="Murat C."/>
            <person name="Pangilinan J.L."/>
            <person name="Park R."/>
            <person name="Pearson M."/>
            <person name="Quesneville H."/>
            <person name="Rouhier N."/>
            <person name="Sakthikumar S."/>
            <person name="Salamov A.A."/>
            <person name="Schmutz J."/>
            <person name="Selles B."/>
            <person name="Shapiro H."/>
            <person name="Tanguay P."/>
            <person name="Tuskan G.A."/>
            <person name="Henrissat B."/>
            <person name="Van de Peer Y."/>
            <person name="Rouze P."/>
            <person name="Ellis J.G."/>
            <person name="Dodds P.N."/>
            <person name="Schein J.E."/>
            <person name="Zhong S."/>
            <person name="Hamelin R.C."/>
            <person name="Grigoriev I.V."/>
            <person name="Szabo L.J."/>
            <person name="Martin F."/>
        </authorList>
    </citation>
    <scope>NUCLEOTIDE SEQUENCE [LARGE SCALE GENOMIC DNA]</scope>
    <source>
        <strain evidence="3">98AG31 / pathotype 3-4-7</strain>
    </source>
</reference>
<dbReference type="EMBL" id="GL883104">
    <property type="protein sequence ID" value="EGG07352.1"/>
    <property type="molecule type" value="Genomic_DNA"/>
</dbReference>
<dbReference type="Pfam" id="PF18718">
    <property type="entry name" value="CxC5"/>
    <property type="match status" value="1"/>
</dbReference>
<evidence type="ECO:0000313" key="3">
    <source>
        <dbReference type="Proteomes" id="UP000001072"/>
    </source>
</evidence>
<keyword evidence="3" id="KW-1185">Reference proteome</keyword>
<dbReference type="Proteomes" id="UP000001072">
    <property type="component" value="Unassembled WGS sequence"/>
</dbReference>
<dbReference type="GeneID" id="18932971"/>
<organism evidence="3">
    <name type="scientific">Melampsora larici-populina (strain 98AG31 / pathotype 3-4-7)</name>
    <name type="common">Poplar leaf rust fungus</name>
    <dbReference type="NCBI Taxonomy" id="747676"/>
    <lineage>
        <taxon>Eukaryota</taxon>
        <taxon>Fungi</taxon>
        <taxon>Dikarya</taxon>
        <taxon>Basidiomycota</taxon>
        <taxon>Pucciniomycotina</taxon>
        <taxon>Pucciniomycetes</taxon>
        <taxon>Pucciniales</taxon>
        <taxon>Melampsoraceae</taxon>
        <taxon>Melampsora</taxon>
    </lineage>
</organism>
<proteinExistence type="predicted"/>